<dbReference type="GO" id="GO:0000976">
    <property type="term" value="F:transcription cis-regulatory region binding"/>
    <property type="evidence" value="ECO:0007669"/>
    <property type="project" value="TreeGrafter"/>
</dbReference>
<dbReference type="PANTHER" id="PTHR30055">
    <property type="entry name" value="HTH-TYPE TRANSCRIPTIONAL REGULATOR RUTR"/>
    <property type="match status" value="1"/>
</dbReference>
<keyword evidence="5" id="KW-1185">Reference proteome</keyword>
<accession>A0A1G8HJW7</accession>
<organism evidence="4 5">
    <name type="scientific">Sinosporangium album</name>
    <dbReference type="NCBI Taxonomy" id="504805"/>
    <lineage>
        <taxon>Bacteria</taxon>
        <taxon>Bacillati</taxon>
        <taxon>Actinomycetota</taxon>
        <taxon>Actinomycetes</taxon>
        <taxon>Streptosporangiales</taxon>
        <taxon>Streptosporangiaceae</taxon>
        <taxon>Sinosporangium</taxon>
    </lineage>
</organism>
<dbReference type="Proteomes" id="UP000198923">
    <property type="component" value="Unassembled WGS sequence"/>
</dbReference>
<evidence type="ECO:0000313" key="4">
    <source>
        <dbReference type="EMBL" id="SDI06740.1"/>
    </source>
</evidence>
<dbReference type="AlphaFoldDB" id="A0A1G8HJW7"/>
<dbReference type="InterPro" id="IPR001647">
    <property type="entry name" value="HTH_TetR"/>
</dbReference>
<dbReference type="Gene3D" id="1.10.357.10">
    <property type="entry name" value="Tetracycline Repressor, domain 2"/>
    <property type="match status" value="1"/>
</dbReference>
<dbReference type="PANTHER" id="PTHR30055:SF148">
    <property type="entry name" value="TETR-FAMILY TRANSCRIPTIONAL REGULATOR"/>
    <property type="match status" value="1"/>
</dbReference>
<evidence type="ECO:0000256" key="2">
    <source>
        <dbReference type="PROSITE-ProRule" id="PRU00335"/>
    </source>
</evidence>
<reference evidence="4 5" key="1">
    <citation type="submission" date="2016-10" db="EMBL/GenBank/DDBJ databases">
        <authorList>
            <person name="de Groot N.N."/>
        </authorList>
    </citation>
    <scope>NUCLEOTIDE SEQUENCE [LARGE SCALE GENOMIC DNA]</scope>
    <source>
        <strain evidence="4 5">CPCC 201354</strain>
    </source>
</reference>
<evidence type="ECO:0000259" key="3">
    <source>
        <dbReference type="PROSITE" id="PS50977"/>
    </source>
</evidence>
<dbReference type="PRINTS" id="PR00455">
    <property type="entry name" value="HTHTETR"/>
</dbReference>
<feature type="domain" description="HTH tetR-type" evidence="3">
    <location>
        <begin position="16"/>
        <end position="76"/>
    </location>
</feature>
<dbReference type="EMBL" id="FNCN01000032">
    <property type="protein sequence ID" value="SDI06740.1"/>
    <property type="molecule type" value="Genomic_DNA"/>
</dbReference>
<feature type="DNA-binding region" description="H-T-H motif" evidence="2">
    <location>
        <begin position="39"/>
        <end position="58"/>
    </location>
</feature>
<dbReference type="Gene3D" id="1.10.10.60">
    <property type="entry name" value="Homeodomain-like"/>
    <property type="match status" value="1"/>
</dbReference>
<sequence length="213" mass="22539">MGATREQPGRRATTKARNRRRLLDAAADHLAQHGTTGSLLEDIAAQADLTKGAIYSIFKSKNGLLAAVMADLVEQGADAFQPPTPHSAADDRDLATALRDYGQQYGTALGSHMSRATLLLELELALYAFRSEELTREFAPRAQTRTDALAAALTGRRRPDGTPCTPEHAHAIAVAVISALQGLAQHGALTTLPVPLDLFADVAAALATLPESP</sequence>
<dbReference type="PROSITE" id="PS50977">
    <property type="entry name" value="HTH_TETR_2"/>
    <property type="match status" value="1"/>
</dbReference>
<gene>
    <name evidence="4" type="ORF">SAMN05421505_13257</name>
</gene>
<keyword evidence="1 2" id="KW-0238">DNA-binding</keyword>
<dbReference type="RefSeq" id="WP_176955661.1">
    <property type="nucleotide sequence ID" value="NZ_FNCN01000032.1"/>
</dbReference>
<dbReference type="InterPro" id="IPR009057">
    <property type="entry name" value="Homeodomain-like_sf"/>
</dbReference>
<proteinExistence type="predicted"/>
<evidence type="ECO:0000256" key="1">
    <source>
        <dbReference type="ARBA" id="ARBA00023125"/>
    </source>
</evidence>
<dbReference type="GO" id="GO:0003700">
    <property type="term" value="F:DNA-binding transcription factor activity"/>
    <property type="evidence" value="ECO:0007669"/>
    <property type="project" value="TreeGrafter"/>
</dbReference>
<dbReference type="InterPro" id="IPR050109">
    <property type="entry name" value="HTH-type_TetR-like_transc_reg"/>
</dbReference>
<name>A0A1G8HJW7_9ACTN</name>
<dbReference type="SUPFAM" id="SSF46689">
    <property type="entry name" value="Homeodomain-like"/>
    <property type="match status" value="1"/>
</dbReference>
<dbReference type="Pfam" id="PF00440">
    <property type="entry name" value="TetR_N"/>
    <property type="match status" value="1"/>
</dbReference>
<protein>
    <submittedName>
        <fullName evidence="4">DNA-binding transcriptional regulator, AcrR family</fullName>
    </submittedName>
</protein>
<evidence type="ECO:0000313" key="5">
    <source>
        <dbReference type="Proteomes" id="UP000198923"/>
    </source>
</evidence>